<proteinExistence type="predicted"/>
<gene>
    <name evidence="1" type="ORF">MYCIT1_LOCUS36124</name>
    <name evidence="2" type="ORF">MYCIT1_LOCUS36158</name>
</gene>
<accession>A0AAD2HZM3</accession>
<feature type="non-terminal residue" evidence="1">
    <location>
        <position position="73"/>
    </location>
</feature>
<dbReference type="AlphaFoldDB" id="A0AAD2HZM3"/>
<comment type="caution">
    <text evidence="1">The sequence shown here is derived from an EMBL/GenBank/DDBJ whole genome shotgun (WGS) entry which is preliminary data.</text>
</comment>
<protein>
    <submittedName>
        <fullName evidence="1">Uncharacterized protein</fullName>
    </submittedName>
</protein>
<evidence type="ECO:0000313" key="2">
    <source>
        <dbReference type="EMBL" id="CAK5283550.1"/>
    </source>
</evidence>
<dbReference type="EMBL" id="CAVNYO010000468">
    <property type="protein sequence ID" value="CAK5283550.1"/>
    <property type="molecule type" value="Genomic_DNA"/>
</dbReference>
<name>A0AAD2HZM3_9AGAR</name>
<evidence type="ECO:0000313" key="1">
    <source>
        <dbReference type="EMBL" id="CAK5283533.1"/>
    </source>
</evidence>
<sequence>MATRSNRIEPETYLEIENCILIRKLKHVLRNTMRQNLIAVSTFRSHVDSLTVCVKLCLQPWDENPATHKPNTC</sequence>
<organism evidence="1 3">
    <name type="scientific">Mycena citricolor</name>
    <dbReference type="NCBI Taxonomy" id="2018698"/>
    <lineage>
        <taxon>Eukaryota</taxon>
        <taxon>Fungi</taxon>
        <taxon>Dikarya</taxon>
        <taxon>Basidiomycota</taxon>
        <taxon>Agaricomycotina</taxon>
        <taxon>Agaricomycetes</taxon>
        <taxon>Agaricomycetidae</taxon>
        <taxon>Agaricales</taxon>
        <taxon>Marasmiineae</taxon>
        <taxon>Mycenaceae</taxon>
        <taxon>Mycena</taxon>
    </lineage>
</organism>
<dbReference type="EMBL" id="CAVNYO010000467">
    <property type="protein sequence ID" value="CAK5283533.1"/>
    <property type="molecule type" value="Genomic_DNA"/>
</dbReference>
<reference evidence="1" key="1">
    <citation type="submission" date="2023-11" db="EMBL/GenBank/DDBJ databases">
        <authorList>
            <person name="De Vega J J."/>
            <person name="De Vega J J."/>
        </authorList>
    </citation>
    <scope>NUCLEOTIDE SEQUENCE</scope>
</reference>
<dbReference type="Proteomes" id="UP001295794">
    <property type="component" value="Unassembled WGS sequence"/>
</dbReference>
<evidence type="ECO:0000313" key="3">
    <source>
        <dbReference type="Proteomes" id="UP001295794"/>
    </source>
</evidence>
<keyword evidence="3" id="KW-1185">Reference proteome</keyword>